<protein>
    <recommendedName>
        <fullName evidence="3">Nucleoporin NSP1-like C-terminal domain-containing protein</fullName>
    </recommendedName>
</protein>
<gene>
    <name evidence="4" type="primary">BBOV_III006030</name>
</gene>
<feature type="domain" description="Nucleoporin NSP1-like C-terminal" evidence="3">
    <location>
        <begin position="235"/>
        <end position="321"/>
    </location>
</feature>
<feature type="compositionally biased region" description="Polar residues" evidence="2">
    <location>
        <begin position="78"/>
        <end position="95"/>
    </location>
</feature>
<reference evidence="4" key="1">
    <citation type="journal article" date="2014" name="BMC Genomics">
        <title>The Babesia bovis gene and promoter model: an update from full-length EST analysis.</title>
        <authorList>
            <person name="Yamagishi J."/>
            <person name="Wakaguri H."/>
            <person name="Yokoyama N."/>
            <person name="Yamashita R."/>
            <person name="Suzuki Y."/>
            <person name="Xuan X."/>
            <person name="Igarashi I."/>
        </authorList>
    </citation>
    <scope>NUCLEOTIDE SEQUENCE</scope>
    <source>
        <strain evidence="4">Texas</strain>
    </source>
</reference>
<dbReference type="VEuPathDB" id="PiroplasmaDB:BBOV_III006030"/>
<evidence type="ECO:0000256" key="2">
    <source>
        <dbReference type="SAM" id="MobiDB-lite"/>
    </source>
</evidence>
<feature type="region of interest" description="Disordered" evidence="2">
    <location>
        <begin position="78"/>
        <end position="98"/>
    </location>
</feature>
<evidence type="ECO:0000313" key="4">
    <source>
        <dbReference type="EMBL" id="BAN65216.1"/>
    </source>
</evidence>
<dbReference type="AlphaFoldDB" id="S6B824"/>
<evidence type="ECO:0000256" key="1">
    <source>
        <dbReference type="SAM" id="Coils"/>
    </source>
</evidence>
<evidence type="ECO:0000259" key="3">
    <source>
        <dbReference type="Pfam" id="PF05064"/>
    </source>
</evidence>
<sequence>MQGTGTNLFGSSNFFGDANKSGTQGSTPFTNLNTGSNTTGLFGTGSTLAQNNTTGSATTNIFGTSTTPATGNLFGTPSTTSNVQPAASTTSTTNVIPPMFGTPTALSKVEANNSTPTGGTTATTVATNTTPANTTVEKVAGGNPVTVTGTSNLFGAPVSTGNNNASTSANALFGTNAASSSSSATTTTIGNSTSKTDSNTSIFASSTASKSGTTKDDAKACFDMEYSITEQQGIVELLDSWDSRLSKKIKSYQELAEKVAGVDRNILLHSNNLNKLLTEYNSLAEKFKKMDSEIKHLEEEQLSAINTLDSMERSLKSKLEGRRGRSTSYQTVQNITKQLQNLQEQFSHAYKDAENTAAVCQPEPLYTVAKVLTYHDASLSSLETQCLELENCIKKLVNSKLS</sequence>
<proteinExistence type="evidence at transcript level"/>
<accession>S6B824</accession>
<dbReference type="Pfam" id="PF05064">
    <property type="entry name" value="Nsp1_C"/>
    <property type="match status" value="1"/>
</dbReference>
<dbReference type="EMBL" id="AK441422">
    <property type="protein sequence ID" value="BAN65216.1"/>
    <property type="molecule type" value="mRNA"/>
</dbReference>
<dbReference type="InterPro" id="IPR007758">
    <property type="entry name" value="Nucleoporin_NSP1_C"/>
</dbReference>
<organism evidence="4">
    <name type="scientific">Babesia bovis</name>
    <dbReference type="NCBI Taxonomy" id="5865"/>
    <lineage>
        <taxon>Eukaryota</taxon>
        <taxon>Sar</taxon>
        <taxon>Alveolata</taxon>
        <taxon>Apicomplexa</taxon>
        <taxon>Aconoidasida</taxon>
        <taxon>Piroplasmida</taxon>
        <taxon>Babesiidae</taxon>
        <taxon>Babesia</taxon>
    </lineage>
</organism>
<name>S6B824_BABBO</name>
<feature type="coiled-coil region" evidence="1">
    <location>
        <begin position="273"/>
        <end position="352"/>
    </location>
</feature>
<feature type="region of interest" description="Disordered" evidence="2">
    <location>
        <begin position="177"/>
        <end position="215"/>
    </location>
</feature>
<keyword evidence="1" id="KW-0175">Coiled coil</keyword>
<feature type="compositionally biased region" description="Low complexity" evidence="2">
    <location>
        <begin position="177"/>
        <end position="196"/>
    </location>
</feature>